<keyword evidence="2" id="KW-0813">Transport</keyword>
<feature type="transmembrane region" description="Helical" evidence="7">
    <location>
        <begin position="212"/>
        <end position="238"/>
    </location>
</feature>
<feature type="transmembrane region" description="Helical" evidence="7">
    <location>
        <begin position="382"/>
        <end position="406"/>
    </location>
</feature>
<dbReference type="GeneID" id="96010121"/>
<evidence type="ECO:0000313" key="9">
    <source>
        <dbReference type="Proteomes" id="UP000803884"/>
    </source>
</evidence>
<gene>
    <name evidence="8" type="ORF">WHR41_08679</name>
</gene>
<evidence type="ECO:0000256" key="1">
    <source>
        <dbReference type="ARBA" id="ARBA00004141"/>
    </source>
</evidence>
<feature type="transmembrane region" description="Helical" evidence="7">
    <location>
        <begin position="289"/>
        <end position="307"/>
    </location>
</feature>
<evidence type="ECO:0000256" key="7">
    <source>
        <dbReference type="SAM" id="Phobius"/>
    </source>
</evidence>
<dbReference type="EMBL" id="JAAQHG020000043">
    <property type="protein sequence ID" value="KAL1582840.1"/>
    <property type="molecule type" value="Genomic_DNA"/>
</dbReference>
<comment type="caution">
    <text evidence="8">The sequence shown here is derived from an EMBL/GenBank/DDBJ whole genome shotgun (WGS) entry which is preliminary data.</text>
</comment>
<dbReference type="InterPro" id="IPR036259">
    <property type="entry name" value="MFS_trans_sf"/>
</dbReference>
<dbReference type="PANTHER" id="PTHR43791">
    <property type="entry name" value="PERMEASE-RELATED"/>
    <property type="match status" value="1"/>
</dbReference>
<feature type="transmembrane region" description="Helical" evidence="7">
    <location>
        <begin position="179"/>
        <end position="200"/>
    </location>
</feature>
<accession>A0AB34KCZ9</accession>
<feature type="compositionally biased region" description="Polar residues" evidence="6">
    <location>
        <begin position="11"/>
        <end position="22"/>
    </location>
</feature>
<dbReference type="GO" id="GO:0022857">
    <property type="term" value="F:transmembrane transporter activity"/>
    <property type="evidence" value="ECO:0007669"/>
    <property type="project" value="InterPro"/>
</dbReference>
<reference evidence="8 9" key="1">
    <citation type="journal article" date="2020" name="Microbiol. Resour. Announc.">
        <title>Draft Genome Sequence of a Cladosporium Species Isolated from the Mesophotic Ascidian Didemnum maculosum.</title>
        <authorList>
            <person name="Gioti A."/>
            <person name="Siaperas R."/>
            <person name="Nikolaivits E."/>
            <person name="Le Goff G."/>
            <person name="Ouazzani J."/>
            <person name="Kotoulas G."/>
            <person name="Topakas E."/>
        </authorList>
    </citation>
    <scope>NUCLEOTIDE SEQUENCE [LARGE SCALE GENOMIC DNA]</scope>
    <source>
        <strain evidence="8 9">TM138-S3</strain>
    </source>
</reference>
<keyword evidence="5 7" id="KW-0472">Membrane</keyword>
<dbReference type="GO" id="GO:0016020">
    <property type="term" value="C:membrane"/>
    <property type="evidence" value="ECO:0007669"/>
    <property type="project" value="UniProtKB-SubCell"/>
</dbReference>
<evidence type="ECO:0000256" key="2">
    <source>
        <dbReference type="ARBA" id="ARBA00022448"/>
    </source>
</evidence>
<evidence type="ECO:0000256" key="4">
    <source>
        <dbReference type="ARBA" id="ARBA00022989"/>
    </source>
</evidence>
<organism evidence="8 9">
    <name type="scientific">Cladosporium halotolerans</name>
    <dbReference type="NCBI Taxonomy" id="1052096"/>
    <lineage>
        <taxon>Eukaryota</taxon>
        <taxon>Fungi</taxon>
        <taxon>Dikarya</taxon>
        <taxon>Ascomycota</taxon>
        <taxon>Pezizomycotina</taxon>
        <taxon>Dothideomycetes</taxon>
        <taxon>Dothideomycetidae</taxon>
        <taxon>Cladosporiales</taxon>
        <taxon>Cladosporiaceae</taxon>
        <taxon>Cladosporium</taxon>
    </lineage>
</organism>
<keyword evidence="9" id="KW-1185">Reference proteome</keyword>
<dbReference type="RefSeq" id="XP_069225947.1">
    <property type="nucleotide sequence ID" value="XM_069377283.1"/>
</dbReference>
<feature type="transmembrane region" description="Helical" evidence="7">
    <location>
        <begin position="450"/>
        <end position="471"/>
    </location>
</feature>
<evidence type="ECO:0008006" key="10">
    <source>
        <dbReference type="Google" id="ProtNLM"/>
    </source>
</evidence>
<feature type="transmembrane region" description="Helical" evidence="7">
    <location>
        <begin position="355"/>
        <end position="376"/>
    </location>
</feature>
<sequence length="511" mass="57594">MNSLKGFFTGKPTTSNTVSEASEPSVIAVQPKVNESFEPVKPTDSFELSLSQPGIDEKKPFSDLKVLKYYRDIYESCHYECRSAFDPDLQWTAAEEKKLIRKLDYRVCAFACFAYFALQIDRGNLSQALSDGLLNDLGLTTNDLNTGLTIFKVAFLLAEIPSQLISKKLGPDRWIPNSFFWTALDGTQIIAALWAFGLLHMRGLHGMAGWRWLFLIEGLITLAVGISAIFLMPASAVATKTWFRPKGWFDDREVKIIVNRVLRDDPTKGDMRNREGITPRSLLKSLGDYDLWPLYALGITCFVPAFTPHNYLTLTLKNLGFSTFQTNLLVIPSTSVAICNLLLLTWFSEKTGERLLTAMIQAIWTLPCILALRIWTGAFVDSWGTFALLTVLLSYPYCQAILVGLASRNSGGVRTRSISSACYNMNVQIGGVIAVNIYREDDKPRYRRGNSVLIAVNLFALALLAFAKVYYVRRNRARERIWSAMTADEKHKYLETTTDEGNKRLDFRFAH</sequence>
<dbReference type="FunFam" id="1.20.1250.20:FF:000247">
    <property type="entry name" value="MFS general substrate transporter"/>
    <property type="match status" value="1"/>
</dbReference>
<evidence type="ECO:0000313" key="8">
    <source>
        <dbReference type="EMBL" id="KAL1582840.1"/>
    </source>
</evidence>
<keyword evidence="4 7" id="KW-1133">Transmembrane helix</keyword>
<evidence type="ECO:0000256" key="6">
    <source>
        <dbReference type="SAM" id="MobiDB-lite"/>
    </source>
</evidence>
<evidence type="ECO:0000256" key="5">
    <source>
        <dbReference type="ARBA" id="ARBA00023136"/>
    </source>
</evidence>
<dbReference type="SUPFAM" id="SSF103473">
    <property type="entry name" value="MFS general substrate transporter"/>
    <property type="match status" value="1"/>
</dbReference>
<evidence type="ECO:0000256" key="3">
    <source>
        <dbReference type="ARBA" id="ARBA00022692"/>
    </source>
</evidence>
<keyword evidence="3 7" id="KW-0812">Transmembrane</keyword>
<dbReference type="Proteomes" id="UP000803884">
    <property type="component" value="Unassembled WGS sequence"/>
</dbReference>
<protein>
    <recommendedName>
        <fullName evidence="10">Allantoate permease</fullName>
    </recommendedName>
</protein>
<proteinExistence type="predicted"/>
<dbReference type="InterPro" id="IPR011701">
    <property type="entry name" value="MFS"/>
</dbReference>
<dbReference type="PANTHER" id="PTHR43791:SF29">
    <property type="entry name" value="MAJOR FACILITATOR SUPERFAMILY (MFS) PROFILE DOMAIN-CONTAINING PROTEIN"/>
    <property type="match status" value="1"/>
</dbReference>
<dbReference type="Gene3D" id="1.20.1250.20">
    <property type="entry name" value="MFS general substrate transporter like domains"/>
    <property type="match status" value="2"/>
</dbReference>
<dbReference type="AlphaFoldDB" id="A0AB34KCZ9"/>
<feature type="transmembrane region" description="Helical" evidence="7">
    <location>
        <begin position="327"/>
        <end position="348"/>
    </location>
</feature>
<name>A0AB34KCZ9_9PEZI</name>
<comment type="subcellular location">
    <subcellularLocation>
        <location evidence="1">Membrane</location>
        <topology evidence="1">Multi-pass membrane protein</topology>
    </subcellularLocation>
</comment>
<dbReference type="Pfam" id="PF07690">
    <property type="entry name" value="MFS_1"/>
    <property type="match status" value="1"/>
</dbReference>
<feature type="region of interest" description="Disordered" evidence="6">
    <location>
        <begin position="1"/>
        <end position="23"/>
    </location>
</feature>